<protein>
    <recommendedName>
        <fullName evidence="4">DUF6377 domain-containing protein</fullName>
    </recommendedName>
</protein>
<sequence precursor="true">MKVKKCANKIKALNKKKGVLGFLFLLMSVSLMAQTNVDSLLNVLDEELIRSAHYETVKKQRIALIKENALKHNISLEEEYRTNHLLFKEYEAYICDSARYYVNLNIGIAKQIGRQNWLNESILKKAHILATSGLYAEAVELLKTIDKQYLSDDMLIDYYMAFENIYLYHAEYAQDDEYRPKYLDSMNAYRDSVLQIVPKDTYRYIIIKGPVLVDQNKQKDAEKLLNSFLLDLSSDTREYAVVTSILAFVYQLGKKPDMQKINLVKSAIADVKGVVKENNSLRTLAEILYQEGDVERANNYMKKSIADANLYNARLRNVQASKMLPMIDYSYQMEKEMQHRKLQIFLGVISLLSVFLMFTIGYIFRQMKKLARARLEVVCANNELKKLNADLLEANKLQKQMNDSLTETNRIKEEYIGRFLGLCSVYIDKLETYRRMLNKKAASGKVEELYKTLKSTQFIDDELKDFYRNFDNSFLSIFPDFVERFNSLLPKRENIVPKQGECLTTEMRIFALIRLGITDSAKIASFLRYSITTIYTYRSKLKNKSLYRDDFEERVMKIGSFKA</sequence>
<accession>A0A125MG51</accession>
<proteinExistence type="predicted"/>
<keyword evidence="2" id="KW-0472">Membrane</keyword>
<evidence type="ECO:0000256" key="3">
    <source>
        <dbReference type="SAM" id="SignalP"/>
    </source>
</evidence>
<keyword evidence="1" id="KW-0175">Coiled coil</keyword>
<feature type="domain" description="DUF6377" evidence="4">
    <location>
        <begin position="270"/>
        <end position="524"/>
    </location>
</feature>
<keyword evidence="3" id="KW-0732">Signal</keyword>
<comment type="caution">
    <text evidence="5">The sequence shown here is derived from an EMBL/GenBank/DDBJ whole genome shotgun (WGS) entry which is preliminary data.</text>
</comment>
<dbReference type="PATRIC" id="fig|46506.5.peg.1259"/>
<keyword evidence="2" id="KW-0812">Transmembrane</keyword>
<evidence type="ECO:0000313" key="5">
    <source>
        <dbReference type="EMBL" id="KWR56109.1"/>
    </source>
</evidence>
<feature type="coiled-coil region" evidence="1">
    <location>
        <begin position="370"/>
        <end position="414"/>
    </location>
</feature>
<feature type="chain" id="PRO_5007177957" description="DUF6377 domain-containing protein" evidence="3">
    <location>
        <begin position="34"/>
        <end position="563"/>
    </location>
</feature>
<dbReference type="Proteomes" id="UP000056419">
    <property type="component" value="Unassembled WGS sequence"/>
</dbReference>
<dbReference type="EMBL" id="LRGC01000004">
    <property type="protein sequence ID" value="KWR56109.1"/>
    <property type="molecule type" value="Genomic_DNA"/>
</dbReference>
<evidence type="ECO:0000259" key="4">
    <source>
        <dbReference type="Pfam" id="PF19904"/>
    </source>
</evidence>
<keyword evidence="6" id="KW-1185">Reference proteome</keyword>
<evidence type="ECO:0000313" key="6">
    <source>
        <dbReference type="Proteomes" id="UP000056419"/>
    </source>
</evidence>
<keyword evidence="2" id="KW-1133">Transmembrane helix</keyword>
<evidence type="ECO:0000256" key="1">
    <source>
        <dbReference type="SAM" id="Coils"/>
    </source>
</evidence>
<dbReference type="InterPro" id="IPR045957">
    <property type="entry name" value="DUF6377"/>
</dbReference>
<dbReference type="AlphaFoldDB" id="A0A125MG51"/>
<evidence type="ECO:0000256" key="2">
    <source>
        <dbReference type="SAM" id="Phobius"/>
    </source>
</evidence>
<reference evidence="5 6" key="1">
    <citation type="journal article" date="2016" name="BMC Genomics">
        <title>Type VI secretion systems of human gut Bacteroidales segregate into three genetic architectures, two of which are contained on mobile genetic elements.</title>
        <authorList>
            <person name="Coyne M.J."/>
            <person name="Roelofs K.G."/>
            <person name="Comstock L.E."/>
        </authorList>
    </citation>
    <scope>NUCLEOTIDE SEQUENCE [LARGE SCALE GENOMIC DNA]</scope>
    <source>
        <strain evidence="5 6">CL09T03C01</strain>
    </source>
</reference>
<dbReference type="STRING" id="46506.AA415_01179"/>
<name>A0A125MG51_BACSE</name>
<feature type="transmembrane region" description="Helical" evidence="2">
    <location>
        <begin position="342"/>
        <end position="364"/>
    </location>
</feature>
<organism evidence="5 6">
    <name type="scientific">Bacteroides stercoris</name>
    <dbReference type="NCBI Taxonomy" id="46506"/>
    <lineage>
        <taxon>Bacteria</taxon>
        <taxon>Pseudomonadati</taxon>
        <taxon>Bacteroidota</taxon>
        <taxon>Bacteroidia</taxon>
        <taxon>Bacteroidales</taxon>
        <taxon>Bacteroidaceae</taxon>
        <taxon>Bacteroides</taxon>
    </lineage>
</organism>
<dbReference type="RefSeq" id="WP_082709270.1">
    <property type="nucleotide sequence ID" value="NZ_CP081913.1"/>
</dbReference>
<feature type="signal peptide" evidence="3">
    <location>
        <begin position="1"/>
        <end position="33"/>
    </location>
</feature>
<dbReference type="Pfam" id="PF19904">
    <property type="entry name" value="DUF6377"/>
    <property type="match status" value="1"/>
</dbReference>
<gene>
    <name evidence="5" type="ORF">AA415_01179</name>
</gene>